<dbReference type="InterPro" id="IPR020578">
    <property type="entry name" value="Aminotrans_V_PyrdxlP_BS"/>
</dbReference>
<evidence type="ECO:0000256" key="2">
    <source>
        <dbReference type="ARBA" id="ARBA00006490"/>
    </source>
</evidence>
<accession>A0ABV9DCR0</accession>
<evidence type="ECO:0000256" key="1">
    <source>
        <dbReference type="ARBA" id="ARBA00001933"/>
    </source>
</evidence>
<evidence type="ECO:0000256" key="3">
    <source>
        <dbReference type="ARBA" id="ARBA00012239"/>
    </source>
</evidence>
<name>A0ABV9DCR0_9MICO</name>
<dbReference type="EMBL" id="JBHSGF010000008">
    <property type="protein sequence ID" value="MFC4555923.1"/>
    <property type="molecule type" value="Genomic_DNA"/>
</dbReference>
<comment type="caution">
    <text evidence="12">The sequence shown here is derived from an EMBL/GenBank/DDBJ whole genome shotgun (WGS) entry which is preliminary data.</text>
</comment>
<evidence type="ECO:0000256" key="5">
    <source>
        <dbReference type="ARBA" id="ARBA00022723"/>
    </source>
</evidence>
<evidence type="ECO:0000256" key="4">
    <source>
        <dbReference type="ARBA" id="ARBA00022679"/>
    </source>
</evidence>
<reference evidence="13" key="1">
    <citation type="journal article" date="2019" name="Int. J. Syst. Evol. Microbiol.">
        <title>The Global Catalogue of Microorganisms (GCM) 10K type strain sequencing project: providing services to taxonomists for standard genome sequencing and annotation.</title>
        <authorList>
            <consortium name="The Broad Institute Genomics Platform"/>
            <consortium name="The Broad Institute Genome Sequencing Center for Infectious Disease"/>
            <person name="Wu L."/>
            <person name="Ma J."/>
        </authorList>
    </citation>
    <scope>NUCLEOTIDE SEQUENCE [LARGE SCALE GENOMIC DNA]</scope>
    <source>
        <strain evidence="13">JCM 3369</strain>
    </source>
</reference>
<comment type="cofactor">
    <cofactor evidence="1 10">
        <name>pyridoxal 5'-phosphate</name>
        <dbReference type="ChEBI" id="CHEBI:597326"/>
    </cofactor>
</comment>
<dbReference type="InterPro" id="IPR016454">
    <property type="entry name" value="Cysteine_dSase"/>
</dbReference>
<proteinExistence type="inferred from homology"/>
<dbReference type="InterPro" id="IPR015422">
    <property type="entry name" value="PyrdxlP-dep_Trfase_small"/>
</dbReference>
<sequence>MTYLDHAATTAVRPEAAEAFARELARPGNPSSLHAAGRDARRRVEESREAVAAALGAQPGEVVFTSGGTEADNLAVKGTFWSRRAADPVRTRVLVSAVEHPAVLDATDWLADHESADVVRLPVDAAGRLDLAALAAELRAHGERTALVSVMWANNEVGTVQPLPEVVAAARAAGVPVHSDAVQAVGHVPVDFAASGLDAMTVSGHKLGAPIGVGALLARRELGLVPVEHGGGQERGVRSGTLSTPAICAFAAAVGAAVAEQEAEAARLAVLRADLVRGVLAAVPGARLSGPEDPAAALPQTAHFTFDGCDADALLFGLDMAGVSASSGSACQAGVQEPSHVLLAMGRDLAQARSAVRLTLGWTSTADDVAAVLAALPGVVERARAARTR</sequence>
<keyword evidence="5" id="KW-0479">Metal-binding</keyword>
<keyword evidence="7" id="KW-0408">Iron</keyword>
<dbReference type="Pfam" id="PF00266">
    <property type="entry name" value="Aminotran_5"/>
    <property type="match status" value="1"/>
</dbReference>
<dbReference type="PANTHER" id="PTHR11601:SF34">
    <property type="entry name" value="CYSTEINE DESULFURASE"/>
    <property type="match status" value="1"/>
</dbReference>
<keyword evidence="13" id="KW-1185">Reference proteome</keyword>
<dbReference type="InterPro" id="IPR015424">
    <property type="entry name" value="PyrdxlP-dep_Trfase"/>
</dbReference>
<dbReference type="PROSITE" id="PS00595">
    <property type="entry name" value="AA_TRANSFER_CLASS_5"/>
    <property type="match status" value="1"/>
</dbReference>
<evidence type="ECO:0000256" key="8">
    <source>
        <dbReference type="ARBA" id="ARBA00023014"/>
    </source>
</evidence>
<organism evidence="12 13">
    <name type="scientific">Georgenia faecalis</name>
    <dbReference type="NCBI Taxonomy" id="2483799"/>
    <lineage>
        <taxon>Bacteria</taxon>
        <taxon>Bacillati</taxon>
        <taxon>Actinomycetota</taxon>
        <taxon>Actinomycetes</taxon>
        <taxon>Micrococcales</taxon>
        <taxon>Bogoriellaceae</taxon>
        <taxon>Georgenia</taxon>
    </lineage>
</organism>
<dbReference type="InterPro" id="IPR000192">
    <property type="entry name" value="Aminotrans_V_dom"/>
</dbReference>
<evidence type="ECO:0000259" key="11">
    <source>
        <dbReference type="Pfam" id="PF00266"/>
    </source>
</evidence>
<dbReference type="RefSeq" id="WP_187695842.1">
    <property type="nucleotide sequence ID" value="NZ_CP033325.1"/>
</dbReference>
<feature type="domain" description="Aminotransferase class V" evidence="11">
    <location>
        <begin position="2"/>
        <end position="371"/>
    </location>
</feature>
<comment type="catalytic activity">
    <reaction evidence="9">
        <text>(sulfur carrier)-H + L-cysteine = (sulfur carrier)-SH + L-alanine</text>
        <dbReference type="Rhea" id="RHEA:43892"/>
        <dbReference type="Rhea" id="RHEA-COMP:14737"/>
        <dbReference type="Rhea" id="RHEA-COMP:14739"/>
        <dbReference type="ChEBI" id="CHEBI:29917"/>
        <dbReference type="ChEBI" id="CHEBI:35235"/>
        <dbReference type="ChEBI" id="CHEBI:57972"/>
        <dbReference type="ChEBI" id="CHEBI:64428"/>
        <dbReference type="EC" id="2.8.1.7"/>
    </reaction>
</comment>
<dbReference type="Gene3D" id="3.40.640.10">
    <property type="entry name" value="Type I PLP-dependent aspartate aminotransferase-like (Major domain)"/>
    <property type="match status" value="1"/>
</dbReference>
<keyword evidence="8" id="KW-0411">Iron-sulfur</keyword>
<protein>
    <recommendedName>
        <fullName evidence="3">cysteine desulfurase</fullName>
        <ecNumber evidence="3">2.8.1.7</ecNumber>
    </recommendedName>
</protein>
<evidence type="ECO:0000256" key="10">
    <source>
        <dbReference type="RuleBase" id="RU004504"/>
    </source>
</evidence>
<comment type="similarity">
    <text evidence="2">Belongs to the class-V pyridoxal-phosphate-dependent aminotransferase family. NifS/IscS subfamily.</text>
</comment>
<dbReference type="PIRSF" id="PIRSF005572">
    <property type="entry name" value="NifS"/>
    <property type="match status" value="1"/>
</dbReference>
<dbReference type="Proteomes" id="UP001595955">
    <property type="component" value="Unassembled WGS sequence"/>
</dbReference>
<keyword evidence="6" id="KW-0663">Pyridoxal phosphate</keyword>
<evidence type="ECO:0000313" key="13">
    <source>
        <dbReference type="Proteomes" id="UP001595955"/>
    </source>
</evidence>
<keyword evidence="4" id="KW-0808">Transferase</keyword>
<gene>
    <name evidence="12" type="ORF">ACFO3F_11750</name>
</gene>
<dbReference type="Gene3D" id="3.90.1150.10">
    <property type="entry name" value="Aspartate Aminotransferase, domain 1"/>
    <property type="match status" value="1"/>
</dbReference>
<dbReference type="Gene3D" id="1.10.260.50">
    <property type="match status" value="1"/>
</dbReference>
<dbReference type="InterPro" id="IPR015421">
    <property type="entry name" value="PyrdxlP-dep_Trfase_major"/>
</dbReference>
<evidence type="ECO:0000256" key="9">
    <source>
        <dbReference type="ARBA" id="ARBA00050776"/>
    </source>
</evidence>
<evidence type="ECO:0000256" key="6">
    <source>
        <dbReference type="ARBA" id="ARBA00022898"/>
    </source>
</evidence>
<evidence type="ECO:0000256" key="7">
    <source>
        <dbReference type="ARBA" id="ARBA00023004"/>
    </source>
</evidence>
<dbReference type="EC" id="2.8.1.7" evidence="3"/>
<dbReference type="PANTHER" id="PTHR11601">
    <property type="entry name" value="CYSTEINE DESULFURYLASE FAMILY MEMBER"/>
    <property type="match status" value="1"/>
</dbReference>
<evidence type="ECO:0000313" key="12">
    <source>
        <dbReference type="EMBL" id="MFC4555923.1"/>
    </source>
</evidence>
<dbReference type="SUPFAM" id="SSF53383">
    <property type="entry name" value="PLP-dependent transferases"/>
    <property type="match status" value="1"/>
</dbReference>